<dbReference type="SMART" id="SM00320">
    <property type="entry name" value="WD40"/>
    <property type="match status" value="7"/>
</dbReference>
<dbReference type="GO" id="GO:0043022">
    <property type="term" value="F:ribosome binding"/>
    <property type="evidence" value="ECO:0007669"/>
    <property type="project" value="InterPro"/>
</dbReference>
<proteinExistence type="evidence at transcript level"/>
<dbReference type="SUPFAM" id="SSF50978">
    <property type="entry name" value="WD40 repeat-like"/>
    <property type="match status" value="1"/>
</dbReference>
<dbReference type="Gene3D" id="2.130.10.10">
    <property type="entry name" value="YVTN repeat-like/Quinoprotein amine dehydrogenase"/>
    <property type="match status" value="1"/>
</dbReference>
<dbReference type="InterPro" id="IPR020472">
    <property type="entry name" value="WD40_PAC1"/>
</dbReference>
<dbReference type="GO" id="GO:0045182">
    <property type="term" value="F:translation regulator activity"/>
    <property type="evidence" value="ECO:0007669"/>
    <property type="project" value="InterPro"/>
</dbReference>
<comment type="similarity">
    <text evidence="1">Belongs to the WD repeat G protein beta family. Ribosomal protein RACK1 subfamily.</text>
</comment>
<feature type="repeat" description="WD" evidence="7">
    <location>
        <begin position="62"/>
        <end position="103"/>
    </location>
</feature>
<feature type="repeat" description="WD" evidence="7">
    <location>
        <begin position="147"/>
        <end position="190"/>
    </location>
</feature>
<sequence length="319" mass="35536">MSEQMTLRGTLKGHTHWVTQIATNSRYPEFLLSSSRDKSLIVWKLKKEDSVIGDYGIAKKKLSGHGHFISDVVISSDGMFALSGSWDKTLRLWDLTTQKTTRQFTGHEHDVLSVAFSPDNRQIVSGSRDKTVKLWNTLGVCKYTIQDEGHSDWVSCVRFSPNTSNPIIVSSGWDKIVKVWNLTNCKLKTNHYGHTGNLNCVTVSPDGSLCASGGKDKHAMLWDLNEGKHLYTLDGGDQINALTFSPNRYWLCAATGPSIKIWDLEGKSVVDELRQESLSSGAPPQCTALAWSTDGQTLFAGYTDHLIRVWQVSVNQSMR</sequence>
<protein>
    <recommendedName>
        <fullName evidence="6">Small ribosomal subunit protein RACK1</fullName>
    </recommendedName>
</protein>
<dbReference type="GO" id="GO:0005840">
    <property type="term" value="C:ribosome"/>
    <property type="evidence" value="ECO:0007669"/>
    <property type="project" value="UniProtKB-KW"/>
</dbReference>
<dbReference type="PROSITE" id="PS00678">
    <property type="entry name" value="WD_REPEATS_1"/>
    <property type="match status" value="3"/>
</dbReference>
<dbReference type="InterPro" id="IPR045223">
    <property type="entry name" value="RACK1-like"/>
</dbReference>
<reference evidence="8" key="1">
    <citation type="submission" date="2014-01" db="EMBL/GenBank/DDBJ databases">
        <authorList>
            <person name="Youngblom J."/>
            <person name="Benavides V."/>
            <person name="Abarca V."/>
        </authorList>
    </citation>
    <scope>NUCLEOTIDE SEQUENCE</scope>
</reference>
<evidence type="ECO:0000256" key="6">
    <source>
        <dbReference type="ARBA" id="ARBA00035297"/>
    </source>
</evidence>
<keyword evidence="3" id="KW-0677">Repeat</keyword>
<dbReference type="InterPro" id="IPR001680">
    <property type="entry name" value="WD40_rpt"/>
</dbReference>
<dbReference type="InterPro" id="IPR036322">
    <property type="entry name" value="WD40_repeat_dom_sf"/>
</dbReference>
<evidence type="ECO:0000256" key="4">
    <source>
        <dbReference type="ARBA" id="ARBA00022980"/>
    </source>
</evidence>
<accession>X5F4T0</accession>
<evidence type="ECO:0000256" key="5">
    <source>
        <dbReference type="ARBA" id="ARBA00023274"/>
    </source>
</evidence>
<evidence type="ECO:0000256" key="2">
    <source>
        <dbReference type="ARBA" id="ARBA00022574"/>
    </source>
</evidence>
<feature type="repeat" description="WD" evidence="7">
    <location>
        <begin position="279"/>
        <end position="319"/>
    </location>
</feature>
<keyword evidence="2 7" id="KW-0853">WD repeat</keyword>
<evidence type="ECO:0000256" key="7">
    <source>
        <dbReference type="PROSITE-ProRule" id="PRU00221"/>
    </source>
</evidence>
<evidence type="ECO:0000256" key="3">
    <source>
        <dbReference type="ARBA" id="ARBA00022737"/>
    </source>
</evidence>
<dbReference type="InterPro" id="IPR015943">
    <property type="entry name" value="WD40/YVTN_repeat-like_dom_sf"/>
</dbReference>
<feature type="repeat" description="WD" evidence="7">
    <location>
        <begin position="11"/>
        <end position="53"/>
    </location>
</feature>
<dbReference type="InterPro" id="IPR019775">
    <property type="entry name" value="WD40_repeat_CS"/>
</dbReference>
<feature type="repeat" description="WD" evidence="7">
    <location>
        <begin position="104"/>
        <end position="136"/>
    </location>
</feature>
<organism evidence="8">
    <name type="scientific">Cerebratulus lacteus</name>
    <name type="common">Milky ribbon worm</name>
    <name type="synonym">Micrura lactea</name>
    <dbReference type="NCBI Taxonomy" id="6221"/>
    <lineage>
        <taxon>Eukaryota</taxon>
        <taxon>Metazoa</taxon>
        <taxon>Spiralia</taxon>
        <taxon>Lophotrochozoa</taxon>
        <taxon>Nemertea</taxon>
        <taxon>Pilidiophora</taxon>
        <taxon>Heteronemertea</taxon>
        <taxon>Lineidae</taxon>
        <taxon>Cerebratulus</taxon>
    </lineage>
</organism>
<feature type="repeat" description="WD" evidence="7">
    <location>
        <begin position="191"/>
        <end position="232"/>
    </location>
</feature>
<dbReference type="EMBL" id="KJ394429">
    <property type="protein sequence ID" value="AHW80379.1"/>
    <property type="molecule type" value="mRNA"/>
</dbReference>
<dbReference type="FunFam" id="2.130.10.10:FF:001252">
    <property type="entry name" value="Receptor of activated protein C kinase 1"/>
    <property type="match status" value="1"/>
</dbReference>
<dbReference type="CDD" id="cd00200">
    <property type="entry name" value="WD40"/>
    <property type="match status" value="1"/>
</dbReference>
<dbReference type="PROSITE" id="PS50082">
    <property type="entry name" value="WD_REPEATS_2"/>
    <property type="match status" value="6"/>
</dbReference>
<name>X5F4T0_CERLA</name>
<keyword evidence="4" id="KW-0689">Ribosomal protein</keyword>
<keyword evidence="5" id="KW-0687">Ribonucleoprotein</keyword>
<dbReference type="PANTHER" id="PTHR19868">
    <property type="entry name" value="RECEPTOR FOR ACTIVATED PROTEIN KINASE C RACK1"/>
    <property type="match status" value="1"/>
</dbReference>
<dbReference type="PROSITE" id="PS50294">
    <property type="entry name" value="WD_REPEATS_REGION"/>
    <property type="match status" value="6"/>
</dbReference>
<dbReference type="AlphaFoldDB" id="X5F4T0"/>
<dbReference type="Pfam" id="PF00400">
    <property type="entry name" value="WD40"/>
    <property type="match status" value="7"/>
</dbReference>
<dbReference type="GO" id="GO:1990904">
    <property type="term" value="C:ribonucleoprotein complex"/>
    <property type="evidence" value="ECO:0007669"/>
    <property type="project" value="UniProtKB-KW"/>
</dbReference>
<evidence type="ECO:0000256" key="1">
    <source>
        <dbReference type="ARBA" id="ARBA00007253"/>
    </source>
</evidence>
<dbReference type="PRINTS" id="PR00320">
    <property type="entry name" value="GPROTEINBRPT"/>
</dbReference>
<evidence type="ECO:0000313" key="8">
    <source>
        <dbReference type="EMBL" id="AHW80379.1"/>
    </source>
</evidence>